<reference evidence="1 2" key="1">
    <citation type="journal article" date="2019" name="Microbiol. Resour. Announc.">
        <title>Draft Genome Sequence of the Most Traditional epsilon-Poly-l-Lysine Producer, Streptomyces albulus NBRC14147.</title>
        <authorList>
            <person name="Yamanaka K."/>
            <person name="Hamano Y."/>
        </authorList>
    </citation>
    <scope>NUCLEOTIDE SEQUENCE [LARGE SCALE GENOMIC DNA]</scope>
    <source>
        <strain evidence="1 2">NBRC 14147</strain>
    </source>
</reference>
<comment type="caution">
    <text evidence="1">The sequence shown here is derived from an EMBL/GenBank/DDBJ whole genome shotgun (WGS) entry which is preliminary data.</text>
</comment>
<dbReference type="EMBL" id="BHXC01000007">
    <property type="protein sequence ID" value="GCB93595.1"/>
    <property type="molecule type" value="Genomic_DNA"/>
</dbReference>
<dbReference type="STRING" id="68570.DC74_5478"/>
<organism evidence="1 2">
    <name type="scientific">Streptomyces noursei</name>
    <name type="common">Streptomyces albulus</name>
    <dbReference type="NCBI Taxonomy" id="1971"/>
    <lineage>
        <taxon>Bacteria</taxon>
        <taxon>Bacillati</taxon>
        <taxon>Actinomycetota</taxon>
        <taxon>Actinomycetes</taxon>
        <taxon>Kitasatosporales</taxon>
        <taxon>Streptomycetaceae</taxon>
        <taxon>Streptomyces</taxon>
    </lineage>
</organism>
<dbReference type="Proteomes" id="UP000288351">
    <property type="component" value="Unassembled WGS sequence"/>
</dbReference>
<gene>
    <name evidence="1" type="primary">atpI</name>
    <name evidence="1" type="ORF">SALB_06380</name>
</gene>
<protein>
    <submittedName>
        <fullName evidence="1">ATP synthase protein I</fullName>
    </submittedName>
</protein>
<dbReference type="AlphaFoldDB" id="A0A059W9C1"/>
<dbReference type="RefSeq" id="WP_016570922.1">
    <property type="nucleotide sequence ID" value="NZ_BHXC01000007.1"/>
</dbReference>
<evidence type="ECO:0000313" key="1">
    <source>
        <dbReference type="EMBL" id="GCB93595.1"/>
    </source>
</evidence>
<dbReference type="eggNOG" id="ENOG5032DKN">
    <property type="taxonomic scope" value="Bacteria"/>
</dbReference>
<accession>A0A059W9C1</accession>
<evidence type="ECO:0000313" key="2">
    <source>
        <dbReference type="Proteomes" id="UP000288351"/>
    </source>
</evidence>
<sequence>MQSNDARLLLHAAVPTVAAGAIAVAVSGAIAGATGAIGAVVGTVLVVLVMGAGLIVLQQTAKKLPQLFQMMGLLLYTVQILFVAVFLIAFKDTNLFDTKAFALTLLAATLVWIAAQTRGHMKAKILYVDPDSAEGKKAETAGSPT</sequence>
<proteinExistence type="predicted"/>
<name>A0A059W9C1_STRNR</name>